<protein>
    <recommendedName>
        <fullName evidence="5">Secreted protein</fullName>
    </recommendedName>
</protein>
<name>A0ABS5VIL7_9MICO</name>
<evidence type="ECO:0000256" key="1">
    <source>
        <dbReference type="SAM" id="MobiDB-lite"/>
    </source>
</evidence>
<organism evidence="3 4">
    <name type="scientific">Curtobacterium aurantiacum</name>
    <dbReference type="NCBI Taxonomy" id="3236919"/>
    <lineage>
        <taxon>Bacteria</taxon>
        <taxon>Bacillati</taxon>
        <taxon>Actinomycetota</taxon>
        <taxon>Actinomycetes</taxon>
        <taxon>Micrococcales</taxon>
        <taxon>Microbacteriaceae</taxon>
        <taxon>Curtobacterium</taxon>
    </lineage>
</organism>
<proteinExistence type="predicted"/>
<feature type="signal peptide" evidence="2">
    <location>
        <begin position="1"/>
        <end position="32"/>
    </location>
</feature>
<gene>
    <name evidence="3" type="ORF">KK097_08580</name>
</gene>
<evidence type="ECO:0000313" key="4">
    <source>
        <dbReference type="Proteomes" id="UP001519641"/>
    </source>
</evidence>
<keyword evidence="2" id="KW-0732">Signal</keyword>
<evidence type="ECO:0000313" key="3">
    <source>
        <dbReference type="EMBL" id="MBT1587867.1"/>
    </source>
</evidence>
<evidence type="ECO:0000256" key="2">
    <source>
        <dbReference type="SAM" id="SignalP"/>
    </source>
</evidence>
<feature type="region of interest" description="Disordered" evidence="1">
    <location>
        <begin position="131"/>
        <end position="153"/>
    </location>
</feature>
<reference evidence="3 4" key="1">
    <citation type="submission" date="2021-05" db="EMBL/GenBank/DDBJ databases">
        <title>Whole genome sequence of Curtobacterium flaccumfaciens pv. flaccumfaciens strain CFBP 8819.</title>
        <authorList>
            <person name="Osdaghi E."/>
            <person name="Taghouti G."/>
            <person name="Portier P."/>
            <person name="Fazliarab A."/>
            <person name="Taghavi S.M."/>
            <person name="Briand M."/>
            <person name="Le-Saux M."/>
            <person name="Jacques M.-A."/>
        </authorList>
    </citation>
    <scope>NUCLEOTIDE SEQUENCE [LARGE SCALE GENOMIC DNA]</scope>
    <source>
        <strain evidence="3 4">CFBP 8819</strain>
    </source>
</reference>
<dbReference type="PROSITE" id="PS51257">
    <property type="entry name" value="PROKAR_LIPOPROTEIN"/>
    <property type="match status" value="1"/>
</dbReference>
<dbReference type="Proteomes" id="UP001519641">
    <property type="component" value="Unassembled WGS sequence"/>
</dbReference>
<sequence length="153" mass="15789">MWTVRAILGAGCTLVLVAVVSACSFGVTSCTASGWLNTVEVTVTGDAGDLRDVALVRTCGGARCTPPTPSDPPLVPAEVAPEPSPTPVPGGAVWRTTADSGLPTVGRVAVYDREDRLLLSRSVALRWVRDEQGDQDERCGGPSTAAVSVGLSR</sequence>
<feature type="chain" id="PRO_5046544261" description="Secreted protein" evidence="2">
    <location>
        <begin position="33"/>
        <end position="153"/>
    </location>
</feature>
<dbReference type="RefSeq" id="WP_214544351.1">
    <property type="nucleotide sequence ID" value="NZ_JAHEWS010000010.1"/>
</dbReference>
<accession>A0ABS5VIL7</accession>
<comment type="caution">
    <text evidence="3">The sequence shown here is derived from an EMBL/GenBank/DDBJ whole genome shotgun (WGS) entry which is preliminary data.</text>
</comment>
<evidence type="ECO:0008006" key="5">
    <source>
        <dbReference type="Google" id="ProtNLM"/>
    </source>
</evidence>
<dbReference type="EMBL" id="JAHEWS010000010">
    <property type="protein sequence ID" value="MBT1587867.1"/>
    <property type="molecule type" value="Genomic_DNA"/>
</dbReference>
<keyword evidence="4" id="KW-1185">Reference proteome</keyword>